<sequence length="176" mass="19072">MRSTSPLVTLHKLTVGHTMCRAESLSSLTCGRIVAKSVNSSGLISARGAAPIVSTRCLTAVLAASAASFQPVKAAMTWGRLNSGRRIQRMCSRSAIAIDAIAQNSWRNAHRHTSFARFLQLWSDNELQETTVTRNLSHETAVVHIVRALHQVIFSGAWCGGYQSPSLAFVGEVLRV</sequence>
<dbReference type="AlphaFoldDB" id="A0A6J7LFM9"/>
<accession>A0A6J7LFM9</accession>
<gene>
    <name evidence="1" type="ORF">UFOPK3889_00069</name>
</gene>
<proteinExistence type="predicted"/>
<organism evidence="1">
    <name type="scientific">freshwater metagenome</name>
    <dbReference type="NCBI Taxonomy" id="449393"/>
    <lineage>
        <taxon>unclassified sequences</taxon>
        <taxon>metagenomes</taxon>
        <taxon>ecological metagenomes</taxon>
    </lineage>
</organism>
<protein>
    <submittedName>
        <fullName evidence="1">Unannotated protein</fullName>
    </submittedName>
</protein>
<dbReference type="EMBL" id="CAFBNZ010000004">
    <property type="protein sequence ID" value="CAB4966465.1"/>
    <property type="molecule type" value="Genomic_DNA"/>
</dbReference>
<reference evidence="1" key="1">
    <citation type="submission" date="2020-05" db="EMBL/GenBank/DDBJ databases">
        <authorList>
            <person name="Chiriac C."/>
            <person name="Salcher M."/>
            <person name="Ghai R."/>
            <person name="Kavagutti S V."/>
        </authorList>
    </citation>
    <scope>NUCLEOTIDE SEQUENCE</scope>
</reference>
<evidence type="ECO:0000313" key="1">
    <source>
        <dbReference type="EMBL" id="CAB4966465.1"/>
    </source>
</evidence>
<name>A0A6J7LFM9_9ZZZZ</name>